<gene>
    <name evidence="3" type="primary">LOC112295896</name>
    <name evidence="2" type="ORF">PHYPA_023759</name>
</gene>
<dbReference type="PANTHER" id="PTHR43796">
    <property type="entry name" value="CARBOXYNORSPERMIDINE SYNTHASE"/>
    <property type="match status" value="1"/>
</dbReference>
<dbReference type="RefSeq" id="XP_024403695.1">
    <property type="nucleotide sequence ID" value="XM_024547927.2"/>
</dbReference>
<protein>
    <recommendedName>
        <fullName evidence="1">Saccharopine dehydrogenase NADP binding domain-containing protein</fullName>
    </recommendedName>
</protein>
<dbReference type="Gene3D" id="3.30.360.10">
    <property type="entry name" value="Dihydrodipicolinate Reductase, domain 2"/>
    <property type="match status" value="1"/>
</dbReference>
<keyword evidence="4" id="KW-1185">Reference proteome</keyword>
<name>A0A2K1IXD2_PHYPA</name>
<dbReference type="PaxDb" id="3218-PP1S303_24V6.1"/>
<dbReference type="FunCoup" id="A0A2K1IXD2">
    <property type="interactions" value="1265"/>
</dbReference>
<dbReference type="EMBL" id="ABEU02000019">
    <property type="protein sequence ID" value="PNR33943.1"/>
    <property type="molecule type" value="Genomic_DNA"/>
</dbReference>
<dbReference type="Gramene" id="Pp3c19_6050V3.1">
    <property type="protein sequence ID" value="Pp3c19_6050V3.1"/>
    <property type="gene ID" value="Pp3c19_6050"/>
</dbReference>
<evidence type="ECO:0000313" key="4">
    <source>
        <dbReference type="Proteomes" id="UP000006727"/>
    </source>
</evidence>
<dbReference type="AlphaFoldDB" id="A0A2K1IXD2"/>
<dbReference type="Gramene" id="Pp3c19_6050V3.2">
    <property type="protein sequence ID" value="Pp3c19_6050V3.2"/>
    <property type="gene ID" value="Pp3c19_6050"/>
</dbReference>
<dbReference type="InterPro" id="IPR036291">
    <property type="entry name" value="NAD(P)-bd_dom_sf"/>
</dbReference>
<dbReference type="Pfam" id="PF03435">
    <property type="entry name" value="Sacchrp_dh_NADP"/>
    <property type="match status" value="1"/>
</dbReference>
<dbReference type="STRING" id="3218.A0A2K1IXD2"/>
<dbReference type="GeneID" id="112295896"/>
<dbReference type="SUPFAM" id="SSF51735">
    <property type="entry name" value="NAD(P)-binding Rossmann-fold domains"/>
    <property type="match status" value="1"/>
</dbReference>
<sequence length="446" mass="48273">MATTTQLARWWLAFEPCNIELNKWNVNSTQRRNQRFAQRTGTRLVCHAKGSEAGEEAGGQKKKVLVMGGTGRVGASTLRALAKGGDLHLIVGGRNREKGEALARELGGSVEFSAFNLEDASAVRAAIDGVDLVVHAAGPFQRRVECAVLEAAIDTKTAYIDVCDDQDYSMRAKAYHDRAVAAGIPAITTGGIYPGISNIMAAELVRLNGKAKRIRYSYYTAGSGGAGPTILATSFLLLGEEAIVYVDGKMQKMKAYSARRDVDFGRGIGKKPVYLLNLPEVRSTHEVLKVPSVSARFGTYPQIWNIAMGLVASLVPKDILQDQQKVQGLVQLSDIAVRAVDGFAGEKVSMRVDYEGENGKKAIGIFSHKMLSVSVGMSVAAFVRALLEGATQPGVWFPEEEGGIAESARPKLLERAAEGTLNFVMNKSPWMTDKDPKEIGFGLYWE</sequence>
<accession>A0A2K1IXD2</accession>
<dbReference type="Gene3D" id="3.40.50.720">
    <property type="entry name" value="NAD(P)-binding Rossmann-like Domain"/>
    <property type="match status" value="1"/>
</dbReference>
<dbReference type="Proteomes" id="UP000006727">
    <property type="component" value="Chromosome 19"/>
</dbReference>
<dbReference type="EnsemblPlants" id="Pp3c19_6050V3.2">
    <property type="protein sequence ID" value="Pp3c19_6050V3.2"/>
    <property type="gene ID" value="Pp3c19_6050"/>
</dbReference>
<organism evidence="2">
    <name type="scientific">Physcomitrium patens</name>
    <name type="common">Spreading-leaved earth moss</name>
    <name type="synonym">Physcomitrella patens</name>
    <dbReference type="NCBI Taxonomy" id="3218"/>
    <lineage>
        <taxon>Eukaryota</taxon>
        <taxon>Viridiplantae</taxon>
        <taxon>Streptophyta</taxon>
        <taxon>Embryophyta</taxon>
        <taxon>Bryophyta</taxon>
        <taxon>Bryophytina</taxon>
        <taxon>Bryopsida</taxon>
        <taxon>Funariidae</taxon>
        <taxon>Funariales</taxon>
        <taxon>Funariaceae</taxon>
        <taxon>Physcomitrium</taxon>
    </lineage>
</organism>
<dbReference type="OrthoDB" id="10268090at2759"/>
<evidence type="ECO:0000259" key="1">
    <source>
        <dbReference type="Pfam" id="PF03435"/>
    </source>
</evidence>
<dbReference type="OMA" id="YWFDMPE"/>
<proteinExistence type="predicted"/>
<dbReference type="PANTHER" id="PTHR43796:SF2">
    <property type="entry name" value="CARBOXYNORSPERMIDINE SYNTHASE"/>
    <property type="match status" value="1"/>
</dbReference>
<reference evidence="3" key="3">
    <citation type="submission" date="2020-12" db="UniProtKB">
        <authorList>
            <consortium name="EnsemblPlants"/>
        </authorList>
    </citation>
    <scope>IDENTIFICATION</scope>
</reference>
<dbReference type="EnsemblPlants" id="Pp3c19_6050V3.1">
    <property type="protein sequence ID" value="Pp3c19_6050V3.1"/>
    <property type="gene ID" value="Pp3c19_6050"/>
</dbReference>
<reference evidence="2 4" key="1">
    <citation type="journal article" date="2008" name="Science">
        <title>The Physcomitrella genome reveals evolutionary insights into the conquest of land by plants.</title>
        <authorList>
            <person name="Rensing S."/>
            <person name="Lang D."/>
            <person name="Zimmer A."/>
            <person name="Terry A."/>
            <person name="Salamov A."/>
            <person name="Shapiro H."/>
            <person name="Nishiyama T."/>
            <person name="Perroud P.-F."/>
            <person name="Lindquist E."/>
            <person name="Kamisugi Y."/>
            <person name="Tanahashi T."/>
            <person name="Sakakibara K."/>
            <person name="Fujita T."/>
            <person name="Oishi K."/>
            <person name="Shin-I T."/>
            <person name="Kuroki Y."/>
            <person name="Toyoda A."/>
            <person name="Suzuki Y."/>
            <person name="Hashimoto A."/>
            <person name="Yamaguchi K."/>
            <person name="Sugano A."/>
            <person name="Kohara Y."/>
            <person name="Fujiyama A."/>
            <person name="Anterola A."/>
            <person name="Aoki S."/>
            <person name="Ashton N."/>
            <person name="Barbazuk W.B."/>
            <person name="Barker E."/>
            <person name="Bennetzen J."/>
            <person name="Bezanilla M."/>
            <person name="Blankenship R."/>
            <person name="Cho S.H."/>
            <person name="Dutcher S."/>
            <person name="Estelle M."/>
            <person name="Fawcett J.A."/>
            <person name="Gundlach H."/>
            <person name="Hanada K."/>
            <person name="Heyl A."/>
            <person name="Hicks K.A."/>
            <person name="Hugh J."/>
            <person name="Lohr M."/>
            <person name="Mayer K."/>
            <person name="Melkozernov A."/>
            <person name="Murata T."/>
            <person name="Nelson D."/>
            <person name="Pils B."/>
            <person name="Prigge M."/>
            <person name="Reiss B."/>
            <person name="Renner T."/>
            <person name="Rombauts S."/>
            <person name="Rushton P."/>
            <person name="Sanderfoot A."/>
            <person name="Schween G."/>
            <person name="Shiu S.-H."/>
            <person name="Stueber K."/>
            <person name="Theodoulou F.L."/>
            <person name="Tu H."/>
            <person name="Van de Peer Y."/>
            <person name="Verrier P.J."/>
            <person name="Waters E."/>
            <person name="Wood A."/>
            <person name="Yang L."/>
            <person name="Cove D."/>
            <person name="Cuming A."/>
            <person name="Hasebe M."/>
            <person name="Lucas S."/>
            <person name="Mishler D.B."/>
            <person name="Reski R."/>
            <person name="Grigoriev I."/>
            <person name="Quatrano R.S."/>
            <person name="Boore J.L."/>
        </authorList>
    </citation>
    <scope>NUCLEOTIDE SEQUENCE [LARGE SCALE GENOMIC DNA]</scope>
    <source>
        <strain evidence="3 4">cv. Gransden 2004</strain>
    </source>
</reference>
<dbReference type="InterPro" id="IPR005097">
    <property type="entry name" value="Sacchrp_dh_NADP-bd"/>
</dbReference>
<reference evidence="2 4" key="2">
    <citation type="journal article" date="2018" name="Plant J.">
        <title>The Physcomitrella patens chromosome-scale assembly reveals moss genome structure and evolution.</title>
        <authorList>
            <person name="Lang D."/>
            <person name="Ullrich K.K."/>
            <person name="Murat F."/>
            <person name="Fuchs J."/>
            <person name="Jenkins J."/>
            <person name="Haas F.B."/>
            <person name="Piednoel M."/>
            <person name="Gundlach H."/>
            <person name="Van Bel M."/>
            <person name="Meyberg R."/>
            <person name="Vives C."/>
            <person name="Morata J."/>
            <person name="Symeonidi A."/>
            <person name="Hiss M."/>
            <person name="Muchero W."/>
            <person name="Kamisugi Y."/>
            <person name="Saleh O."/>
            <person name="Blanc G."/>
            <person name="Decker E.L."/>
            <person name="van Gessel N."/>
            <person name="Grimwood J."/>
            <person name="Hayes R.D."/>
            <person name="Graham S.W."/>
            <person name="Gunter L.E."/>
            <person name="McDaniel S.F."/>
            <person name="Hoernstein S.N.W."/>
            <person name="Larsson A."/>
            <person name="Li F.W."/>
            <person name="Perroud P.F."/>
            <person name="Phillips J."/>
            <person name="Ranjan P."/>
            <person name="Rokshar D.S."/>
            <person name="Rothfels C.J."/>
            <person name="Schneider L."/>
            <person name="Shu S."/>
            <person name="Stevenson D.W."/>
            <person name="Thummler F."/>
            <person name="Tillich M."/>
            <person name="Villarreal Aguilar J.C."/>
            <person name="Widiez T."/>
            <person name="Wong G.K."/>
            <person name="Wymore A."/>
            <person name="Zhang Y."/>
            <person name="Zimmer A.D."/>
            <person name="Quatrano R.S."/>
            <person name="Mayer K.F.X."/>
            <person name="Goodstein D."/>
            <person name="Casacuberta J.M."/>
            <person name="Vandepoele K."/>
            <person name="Reski R."/>
            <person name="Cuming A.C."/>
            <person name="Tuskan G.A."/>
            <person name="Maumus F."/>
            <person name="Salse J."/>
            <person name="Schmutz J."/>
            <person name="Rensing S.A."/>
        </authorList>
    </citation>
    <scope>NUCLEOTIDE SEQUENCE [LARGE SCALE GENOMIC DNA]</scope>
    <source>
        <strain evidence="3 4">cv. Gransden 2004</strain>
    </source>
</reference>
<evidence type="ECO:0000313" key="2">
    <source>
        <dbReference type="EMBL" id="PNR33943.1"/>
    </source>
</evidence>
<feature type="domain" description="Saccharopine dehydrogenase NADP binding" evidence="1">
    <location>
        <begin position="64"/>
        <end position="187"/>
    </location>
</feature>
<dbReference type="KEGG" id="ppp:112295896"/>
<evidence type="ECO:0000313" key="3">
    <source>
        <dbReference type="EnsemblPlants" id="Pp3c19_6050V3.1"/>
    </source>
</evidence>